<gene>
    <name evidence="1" type="ORF">DPMN_175991</name>
</gene>
<accession>A0A9D4E651</accession>
<organism evidence="1 2">
    <name type="scientific">Dreissena polymorpha</name>
    <name type="common">Zebra mussel</name>
    <name type="synonym">Mytilus polymorpha</name>
    <dbReference type="NCBI Taxonomy" id="45954"/>
    <lineage>
        <taxon>Eukaryota</taxon>
        <taxon>Metazoa</taxon>
        <taxon>Spiralia</taxon>
        <taxon>Lophotrochozoa</taxon>
        <taxon>Mollusca</taxon>
        <taxon>Bivalvia</taxon>
        <taxon>Autobranchia</taxon>
        <taxon>Heteroconchia</taxon>
        <taxon>Euheterodonta</taxon>
        <taxon>Imparidentia</taxon>
        <taxon>Neoheterodontei</taxon>
        <taxon>Myida</taxon>
        <taxon>Dreissenoidea</taxon>
        <taxon>Dreissenidae</taxon>
        <taxon>Dreissena</taxon>
    </lineage>
</organism>
<evidence type="ECO:0000313" key="2">
    <source>
        <dbReference type="Proteomes" id="UP000828390"/>
    </source>
</evidence>
<reference evidence="1" key="1">
    <citation type="journal article" date="2019" name="bioRxiv">
        <title>The Genome of the Zebra Mussel, Dreissena polymorpha: A Resource for Invasive Species Research.</title>
        <authorList>
            <person name="McCartney M.A."/>
            <person name="Auch B."/>
            <person name="Kono T."/>
            <person name="Mallez S."/>
            <person name="Zhang Y."/>
            <person name="Obille A."/>
            <person name="Becker A."/>
            <person name="Abrahante J.E."/>
            <person name="Garbe J."/>
            <person name="Badalamenti J.P."/>
            <person name="Herman A."/>
            <person name="Mangelson H."/>
            <person name="Liachko I."/>
            <person name="Sullivan S."/>
            <person name="Sone E.D."/>
            <person name="Koren S."/>
            <person name="Silverstein K.A.T."/>
            <person name="Beckman K.B."/>
            <person name="Gohl D.M."/>
        </authorList>
    </citation>
    <scope>NUCLEOTIDE SEQUENCE</scope>
    <source>
        <strain evidence="1">Duluth1</strain>
        <tissue evidence="1">Whole animal</tissue>
    </source>
</reference>
<dbReference type="EMBL" id="JAIWYP010000009">
    <property type="protein sequence ID" value="KAH3774609.1"/>
    <property type="molecule type" value="Genomic_DNA"/>
</dbReference>
<sequence length="177" mass="18896">MLDLTNINSVRPVTRPTTSLVSTADASLCATPDLMIISSVPPVTRSTTSVVSTAASVFDIPDLTNINSVPPVTRSTIRVVSTAAASACAAPVLTNNNRCPPVTLSTTSVVSTATHYSDRVESVPNRNSVDRDSERVSVVPGHVHGQPLMYLPAGTSVRSFPDQHPFLYHVKHRNIPR</sequence>
<dbReference type="Proteomes" id="UP000828390">
    <property type="component" value="Unassembled WGS sequence"/>
</dbReference>
<evidence type="ECO:0000313" key="1">
    <source>
        <dbReference type="EMBL" id="KAH3774609.1"/>
    </source>
</evidence>
<dbReference type="AlphaFoldDB" id="A0A9D4E651"/>
<proteinExistence type="predicted"/>
<name>A0A9D4E651_DREPO</name>
<protein>
    <submittedName>
        <fullName evidence="1">Uncharacterized protein</fullName>
    </submittedName>
</protein>
<reference evidence="1" key="2">
    <citation type="submission" date="2020-11" db="EMBL/GenBank/DDBJ databases">
        <authorList>
            <person name="McCartney M.A."/>
            <person name="Auch B."/>
            <person name="Kono T."/>
            <person name="Mallez S."/>
            <person name="Becker A."/>
            <person name="Gohl D.M."/>
            <person name="Silverstein K.A.T."/>
            <person name="Koren S."/>
            <person name="Bechman K.B."/>
            <person name="Herman A."/>
            <person name="Abrahante J.E."/>
            <person name="Garbe J."/>
        </authorList>
    </citation>
    <scope>NUCLEOTIDE SEQUENCE</scope>
    <source>
        <strain evidence="1">Duluth1</strain>
        <tissue evidence="1">Whole animal</tissue>
    </source>
</reference>
<comment type="caution">
    <text evidence="1">The sequence shown here is derived from an EMBL/GenBank/DDBJ whole genome shotgun (WGS) entry which is preliminary data.</text>
</comment>
<keyword evidence="2" id="KW-1185">Reference proteome</keyword>